<protein>
    <recommendedName>
        <fullName evidence="1">AAA+ ATPase domain-containing protein</fullName>
    </recommendedName>
</protein>
<dbReference type="SUPFAM" id="SSF52540">
    <property type="entry name" value="P-loop containing nucleoside triphosphate hydrolases"/>
    <property type="match status" value="1"/>
</dbReference>
<feature type="domain" description="AAA+ ATPase" evidence="1">
    <location>
        <begin position="261"/>
        <end position="406"/>
    </location>
</feature>
<dbReference type="Proteomes" id="UP000294911">
    <property type="component" value="Unassembled WGS sequence"/>
</dbReference>
<accession>A0A4R2R566</accession>
<dbReference type="CDD" id="cd00009">
    <property type="entry name" value="AAA"/>
    <property type="match status" value="1"/>
</dbReference>
<dbReference type="InterPro" id="IPR018647">
    <property type="entry name" value="SLFN_3-like_DNA/RNA_helicase"/>
</dbReference>
<sequence length="634" mass="70371">MALVRQSAAALLADARAGRLHEVLAEQASIQFESRAGAAEIRSWQRSLPVLLADLVDAGLGHVEVLLEHKLPHSPKRVDAILCGTHPRLGEPVYLLVELKQWSRAELLAAELVSLDAYAEPVLHPVSQVRGYCDYLVDSTPALGDRPHAVHGIAYLHNASRAAVSALTQYEPDQRGQLFTMDDKAALIDHLRTVLAPDSGRDEARKAAEDLVNFQHSVSKPLMTLAAKEMQEREQFVLLDEQRVAYHLVLQAVERARAARTQTVVIVLGGPGSGKSVIALNLLGELSRQGRPAHHATGSSAFTNTMRKIAGRRDKRVQTLFKYFNNYIDSEPRELDVLICDEAHRIRETSVNRYTKREARERARPQINELIDVAWVPVFLLDENQTVRPGEMGSRAQIEAAAQALGCRVDVVHLAGRFRCGGSASFDGWVARLLEIDRQPPVPWGKIATPLDEGFAVATARSPEQLEAWLLRQADAFGGTSRIAAGYCWPWSDPVTSENGKVLVPDVEIGAWRRPWNAKPGKRVSDAPESYYWASDERGFGQVGCIYTAQGFEYDWAGVIFGDDFVRRDGTWVARPQYSHDPAVRKSDGAQFANLIRNTYKVLLTRGMRGVCLYSTDPETQEFLESIALLQQDP</sequence>
<dbReference type="AlphaFoldDB" id="A0A4R2R566"/>
<dbReference type="OrthoDB" id="3193269at2"/>
<dbReference type="SMART" id="SM00382">
    <property type="entry name" value="AAA"/>
    <property type="match status" value="1"/>
</dbReference>
<dbReference type="InterPro" id="IPR003593">
    <property type="entry name" value="AAA+_ATPase"/>
</dbReference>
<dbReference type="InterPro" id="IPR027417">
    <property type="entry name" value="P-loop_NTPase"/>
</dbReference>
<dbReference type="EMBL" id="SLXQ01000001">
    <property type="protein sequence ID" value="TCP57094.1"/>
    <property type="molecule type" value="Genomic_DNA"/>
</dbReference>
<dbReference type="Gene3D" id="3.40.50.300">
    <property type="entry name" value="P-loop containing nucleotide triphosphate hydrolases"/>
    <property type="match status" value="1"/>
</dbReference>
<evidence type="ECO:0000313" key="3">
    <source>
        <dbReference type="Proteomes" id="UP000294911"/>
    </source>
</evidence>
<organism evidence="2 3">
    <name type="scientific">Tamaricihabitans halophyticus</name>
    <dbReference type="NCBI Taxonomy" id="1262583"/>
    <lineage>
        <taxon>Bacteria</taxon>
        <taxon>Bacillati</taxon>
        <taxon>Actinomycetota</taxon>
        <taxon>Actinomycetes</taxon>
        <taxon>Pseudonocardiales</taxon>
        <taxon>Pseudonocardiaceae</taxon>
        <taxon>Tamaricihabitans</taxon>
    </lineage>
</organism>
<keyword evidence="3" id="KW-1185">Reference proteome</keyword>
<reference evidence="2 3" key="1">
    <citation type="submission" date="2019-03" db="EMBL/GenBank/DDBJ databases">
        <title>Genomic Encyclopedia of Type Strains, Phase IV (KMG-IV): sequencing the most valuable type-strain genomes for metagenomic binning, comparative biology and taxonomic classification.</title>
        <authorList>
            <person name="Goeker M."/>
        </authorList>
    </citation>
    <scope>NUCLEOTIDE SEQUENCE [LARGE SCALE GENOMIC DNA]</scope>
    <source>
        <strain evidence="2 3">DSM 45765</strain>
    </source>
</reference>
<comment type="caution">
    <text evidence="2">The sequence shown here is derived from an EMBL/GenBank/DDBJ whole genome shotgun (WGS) entry which is preliminary data.</text>
</comment>
<evidence type="ECO:0000313" key="2">
    <source>
        <dbReference type="EMBL" id="TCP57094.1"/>
    </source>
</evidence>
<evidence type="ECO:0000259" key="1">
    <source>
        <dbReference type="SMART" id="SM00382"/>
    </source>
</evidence>
<gene>
    <name evidence="2" type="ORF">EV191_1011046</name>
</gene>
<proteinExistence type="predicted"/>
<dbReference type="Pfam" id="PF09848">
    <property type="entry name" value="SLFN-g3_helicase"/>
    <property type="match status" value="1"/>
</dbReference>
<dbReference type="RefSeq" id="WP_132875614.1">
    <property type="nucleotide sequence ID" value="NZ_SLXQ01000001.1"/>
</dbReference>
<name>A0A4R2R566_9PSEU</name>